<dbReference type="Proteomes" id="UP000287651">
    <property type="component" value="Unassembled WGS sequence"/>
</dbReference>
<accession>A0A426YE50</accession>
<evidence type="ECO:0000313" key="2">
    <source>
        <dbReference type="Proteomes" id="UP000287651"/>
    </source>
</evidence>
<reference evidence="1 2" key="1">
    <citation type="journal article" date="2014" name="Agronomy (Basel)">
        <title>A Draft Genome Sequence for Ensete ventricosum, the Drought-Tolerant Tree Against Hunger.</title>
        <authorList>
            <person name="Harrison J."/>
            <person name="Moore K.A."/>
            <person name="Paszkiewicz K."/>
            <person name="Jones T."/>
            <person name="Grant M."/>
            <person name="Ambacheew D."/>
            <person name="Muzemil S."/>
            <person name="Studholme D.J."/>
        </authorList>
    </citation>
    <scope>NUCLEOTIDE SEQUENCE [LARGE SCALE GENOMIC DNA]</scope>
</reference>
<name>A0A426YE50_ENSVE</name>
<sequence length="106" mass="11798">MRTKLAPVDYTTFEPDLEDLWGMLNTSKRQRCRIKPYGLGRQLCEMSDCMRLVPRVTIDNGPRSSLGIGPGLEDAVGPCWEFARRFAKGIGKLAGSTLGDHRKKTG</sequence>
<dbReference type="EMBL" id="AMZH03012998">
    <property type="protein sequence ID" value="RRT50011.1"/>
    <property type="molecule type" value="Genomic_DNA"/>
</dbReference>
<gene>
    <name evidence="1" type="ORF">B296_00009880</name>
</gene>
<dbReference type="AlphaFoldDB" id="A0A426YE50"/>
<organism evidence="1 2">
    <name type="scientific">Ensete ventricosum</name>
    <name type="common">Abyssinian banana</name>
    <name type="synonym">Musa ensete</name>
    <dbReference type="NCBI Taxonomy" id="4639"/>
    <lineage>
        <taxon>Eukaryota</taxon>
        <taxon>Viridiplantae</taxon>
        <taxon>Streptophyta</taxon>
        <taxon>Embryophyta</taxon>
        <taxon>Tracheophyta</taxon>
        <taxon>Spermatophyta</taxon>
        <taxon>Magnoliopsida</taxon>
        <taxon>Liliopsida</taxon>
        <taxon>Zingiberales</taxon>
        <taxon>Musaceae</taxon>
        <taxon>Ensete</taxon>
    </lineage>
</organism>
<comment type="caution">
    <text evidence="1">The sequence shown here is derived from an EMBL/GenBank/DDBJ whole genome shotgun (WGS) entry which is preliminary data.</text>
</comment>
<protein>
    <submittedName>
        <fullName evidence="1">Uncharacterized protein</fullName>
    </submittedName>
</protein>
<evidence type="ECO:0000313" key="1">
    <source>
        <dbReference type="EMBL" id="RRT50011.1"/>
    </source>
</evidence>
<proteinExistence type="predicted"/>